<name>Q9PEK9_XYLFA</name>
<proteinExistence type="predicted"/>
<gene>
    <name evidence="1" type="ordered locus">XF_1019</name>
</gene>
<dbReference type="Proteomes" id="UP000000812">
    <property type="component" value="Chromosome"/>
</dbReference>
<dbReference type="PIR" id="G82733">
    <property type="entry name" value="G82733"/>
</dbReference>
<dbReference type="EMBL" id="AE003849">
    <property type="protein sequence ID" value="AAF83829.1"/>
    <property type="molecule type" value="Genomic_DNA"/>
</dbReference>
<dbReference type="KEGG" id="xfa:XF_1019"/>
<dbReference type="HOGENOM" id="CLU_3319555_0_0_6"/>
<sequence>MLRAITKGLFALLGVNAGFVVVLGQRVGCEGVLDVWMML</sequence>
<accession>Q9PEK9</accession>
<dbReference type="AlphaFoldDB" id="Q9PEK9"/>
<organism evidence="1 2">
    <name type="scientific">Xylella fastidiosa (strain 9a5c)</name>
    <dbReference type="NCBI Taxonomy" id="160492"/>
    <lineage>
        <taxon>Bacteria</taxon>
        <taxon>Pseudomonadati</taxon>
        <taxon>Pseudomonadota</taxon>
        <taxon>Gammaproteobacteria</taxon>
        <taxon>Lysobacterales</taxon>
        <taxon>Lysobacteraceae</taxon>
        <taxon>Xylella</taxon>
    </lineage>
</organism>
<reference evidence="1 2" key="1">
    <citation type="journal article" date="2000" name="Nature">
        <title>The genome sequence of the plant pathogen Xylella fastidiosa.</title>
        <authorList>
            <person name="Simpson A.J."/>
            <person name="Reinach F.C."/>
            <person name="Arruda P."/>
            <person name="Abreu F.A."/>
            <person name="Acencio M."/>
            <person name="Alvarenga R."/>
            <person name="Alves L.M."/>
            <person name="Araya J.E."/>
            <person name="Baia G.S."/>
            <person name="Baptista C.S."/>
            <person name="Barros M.H."/>
            <person name="Bonaccorsi E.D."/>
            <person name="Bordin S."/>
            <person name="Bove J.M."/>
            <person name="Briones M.R."/>
            <person name="Bueno M.R."/>
            <person name="Camargo A.A."/>
            <person name="Camargo L.E."/>
            <person name="Carraro D.M."/>
            <person name="Carrer H."/>
            <person name="Colauto N.B."/>
            <person name="Colombo C."/>
            <person name="Costa F.F."/>
            <person name="Costa M.C."/>
            <person name="Costa-Neto C.M."/>
            <person name="Coutinho L.L."/>
            <person name="Cristofani M."/>
            <person name="Dias-Neto E."/>
            <person name="Docena C."/>
            <person name="El-Dorry H."/>
            <person name="Facincani A.P."/>
            <person name="Ferreira A.J."/>
            <person name="Ferreira V.C."/>
            <person name="Ferro J.A."/>
            <person name="Fraga J.S."/>
            <person name="Franca S.C."/>
            <person name="Franco M.C."/>
            <person name="Frohme M."/>
            <person name="Furlan L.R."/>
            <person name="Garnier M."/>
            <person name="Goldman G.H."/>
            <person name="Goldman M.H."/>
            <person name="Gomes S.L."/>
            <person name="Gruber A."/>
            <person name="Ho P.L."/>
            <person name="Hoheisel J.D."/>
            <person name="Junqueira M.L."/>
            <person name="Kemper E.L."/>
            <person name="Kitajima J.P."/>
            <person name="Krieger J.E."/>
            <person name="Kuramae E.E."/>
            <person name="Laigret F."/>
            <person name="Lambais M.R."/>
            <person name="Leite L.C."/>
            <person name="Lemos E.G."/>
            <person name="Lemos M.V."/>
            <person name="Lopes S.A."/>
            <person name="Lopes C.R."/>
            <person name="Machado J.A."/>
            <person name="Machado M.A."/>
            <person name="Madeira A.M."/>
            <person name="Madeira H.M."/>
            <person name="Marino C.L."/>
            <person name="Marques M.V."/>
            <person name="Martins E.A."/>
            <person name="Martins E.M."/>
            <person name="Matsukuma A.Y."/>
            <person name="Menck C.F."/>
            <person name="Miracca E.C."/>
            <person name="Miyaki C.Y."/>
            <person name="Monteriro-Vitorello C.B."/>
            <person name="Moon D.H."/>
            <person name="Nagai M.A."/>
            <person name="Nascimento A.L."/>
            <person name="Netto L.E."/>
            <person name="Nhani A.Jr."/>
            <person name="Nobrega F.G."/>
            <person name="Nunes L.R."/>
            <person name="Oliveira M.A."/>
            <person name="de Oliveira M.C."/>
            <person name="de Oliveira R.C."/>
            <person name="Palmieri D.A."/>
            <person name="Paris A."/>
            <person name="Peixoto B.R."/>
            <person name="Pereira G.A."/>
            <person name="Pereira H.A.Jr."/>
            <person name="Pesquero J.B."/>
            <person name="Quaggio R.B."/>
            <person name="Roberto P.G."/>
            <person name="Rodrigues V."/>
            <person name="de M Rosa A.J."/>
            <person name="de Rosa V.E.Jr."/>
            <person name="de Sa R.G."/>
            <person name="Santelli R.V."/>
            <person name="Sawasaki H.E."/>
            <person name="da Silva A.C."/>
            <person name="da Silva A.M."/>
            <person name="da Silva F.R."/>
            <person name="da Silva W.A.Jr."/>
            <person name="da Silveira J.F."/>
            <person name="Silvestri M.L."/>
            <person name="Siqueira W.J."/>
            <person name="de Souza A.A."/>
            <person name="de Souza A.P."/>
            <person name="Terenzi M.F."/>
            <person name="Truffi D."/>
            <person name="Tsai S.M."/>
            <person name="Tsuhako M.H."/>
            <person name="Vallada H."/>
            <person name="Van Sluys M.A."/>
            <person name="Verjovski-Almeida S."/>
            <person name="Vettore A.L."/>
            <person name="Zago M.A."/>
            <person name="Zatz M."/>
            <person name="Meidanis J."/>
            <person name="Setubal J.C."/>
        </authorList>
    </citation>
    <scope>NUCLEOTIDE SEQUENCE [LARGE SCALE GENOMIC DNA]</scope>
    <source>
        <strain evidence="1 2">9a5c</strain>
    </source>
</reference>
<evidence type="ECO:0000313" key="2">
    <source>
        <dbReference type="Proteomes" id="UP000000812"/>
    </source>
</evidence>
<protein>
    <submittedName>
        <fullName evidence="1">Uncharacterized protein</fullName>
    </submittedName>
</protein>
<evidence type="ECO:0000313" key="1">
    <source>
        <dbReference type="EMBL" id="AAF83829.1"/>
    </source>
</evidence>